<dbReference type="AlphaFoldDB" id="A0AB37RM09"/>
<dbReference type="EMBL" id="RDCL01000033">
    <property type="protein sequence ID" value="RMW56556.1"/>
    <property type="molecule type" value="Genomic_DNA"/>
</dbReference>
<dbReference type="RefSeq" id="WP_088770562.1">
    <property type="nucleotide sequence ID" value="NZ_CP022130.1"/>
</dbReference>
<gene>
    <name evidence="2" type="ORF">D6U17_02895</name>
</gene>
<keyword evidence="1" id="KW-0732">Signal</keyword>
<evidence type="ECO:0000256" key="1">
    <source>
        <dbReference type="SAM" id="SignalP"/>
    </source>
</evidence>
<feature type="signal peptide" evidence="1">
    <location>
        <begin position="1"/>
        <end position="26"/>
    </location>
</feature>
<name>A0AB37RM09_LACPE</name>
<proteinExistence type="predicted"/>
<accession>A0AB37RM09</accession>
<reference evidence="2 3" key="1">
    <citation type="submission" date="2018-10" db="EMBL/GenBank/DDBJ databases">
        <title>Genome sequences of five Lactobacillus pentosus strains isolated from brines of traditionally fermented spanish-style green table olives and differences between them.</title>
        <authorList>
            <person name="Jimenez Diaz R."/>
        </authorList>
    </citation>
    <scope>NUCLEOTIDE SEQUENCE [LARGE SCALE GENOMIC DNA]</scope>
    <source>
        <strain evidence="2 3">IG8</strain>
    </source>
</reference>
<evidence type="ECO:0000313" key="2">
    <source>
        <dbReference type="EMBL" id="RMW56556.1"/>
    </source>
</evidence>
<dbReference type="Proteomes" id="UP000281061">
    <property type="component" value="Unassembled WGS sequence"/>
</dbReference>
<sequence length="208" mass="22817">MKKTIMLGILFLVGGTLSMSPVSALAAESNSKVLSQPSVSSGLSEALIKRADSDIIVVNNRYQLKDSAVNNFSSGELSQLKKALKESNQLVANQKLTIDPQTKTIAPEVLFAAYNRRYTMKIFWWGTRYYFTSNAAVAQMTNELANYTFAFNIGGTIGGIVAKLASGLLGSYTTLMSARLNSFNNSHPHNQIYMDVNQEGVFSFHILK</sequence>
<comment type="caution">
    <text evidence="2">The sequence shown here is derived from an EMBL/GenBank/DDBJ whole genome shotgun (WGS) entry which is preliminary data.</text>
</comment>
<organism evidence="2 3">
    <name type="scientific">Lactiplantibacillus pentosus</name>
    <name type="common">Lactobacillus pentosus</name>
    <dbReference type="NCBI Taxonomy" id="1589"/>
    <lineage>
        <taxon>Bacteria</taxon>
        <taxon>Bacillati</taxon>
        <taxon>Bacillota</taxon>
        <taxon>Bacilli</taxon>
        <taxon>Lactobacillales</taxon>
        <taxon>Lactobacillaceae</taxon>
        <taxon>Lactiplantibacillus</taxon>
    </lineage>
</organism>
<evidence type="ECO:0000313" key="3">
    <source>
        <dbReference type="Proteomes" id="UP000281061"/>
    </source>
</evidence>
<feature type="chain" id="PRO_5044349736" evidence="1">
    <location>
        <begin position="27"/>
        <end position="208"/>
    </location>
</feature>
<protein>
    <submittedName>
        <fullName evidence="2">Uncharacterized protein</fullName>
    </submittedName>
</protein>